<dbReference type="VEuPathDB" id="VectorBase:BGLAX_035330"/>
<keyword evidence="1" id="KW-0472">Membrane</keyword>
<reference evidence="3" key="1">
    <citation type="submission" date="2020-05" db="UniProtKB">
        <authorList>
            <consortium name="EnsemblMetazoa"/>
        </authorList>
    </citation>
    <scope>IDENTIFICATION</scope>
    <source>
        <strain evidence="3">BB02</strain>
    </source>
</reference>
<dbReference type="InterPro" id="IPR001315">
    <property type="entry name" value="CARD"/>
</dbReference>
<name>A0A2C9M6N9_BIOGL</name>
<dbReference type="GO" id="GO:0002020">
    <property type="term" value="F:protease binding"/>
    <property type="evidence" value="ECO:0007669"/>
    <property type="project" value="InterPro"/>
</dbReference>
<evidence type="ECO:0000259" key="2">
    <source>
        <dbReference type="PROSITE" id="PS50209"/>
    </source>
</evidence>
<feature type="transmembrane region" description="Helical" evidence="1">
    <location>
        <begin position="168"/>
        <end position="187"/>
    </location>
</feature>
<dbReference type="Pfam" id="PF00619">
    <property type="entry name" value="CARD"/>
    <property type="match status" value="1"/>
</dbReference>
<dbReference type="InterPro" id="IPR011029">
    <property type="entry name" value="DEATH-like_dom_sf"/>
</dbReference>
<dbReference type="InterPro" id="IPR037939">
    <property type="entry name" value="CRADD"/>
</dbReference>
<keyword evidence="1" id="KW-1133">Transmembrane helix</keyword>
<dbReference type="PANTHER" id="PTHR15034">
    <property type="entry name" value="DEATH DOMAIN-CONTAINING PROTEIN CRADD"/>
    <property type="match status" value="1"/>
</dbReference>
<dbReference type="PANTHER" id="PTHR15034:SF5">
    <property type="entry name" value="DEATH DOMAIN-CONTAINING PROTEIN CRADD"/>
    <property type="match status" value="1"/>
</dbReference>
<dbReference type="CDD" id="cd01671">
    <property type="entry name" value="CARD"/>
    <property type="match status" value="1"/>
</dbReference>
<dbReference type="KEGG" id="bgt:106066337"/>
<gene>
    <name evidence="3" type="primary">106066337</name>
</gene>
<organism evidence="3 4">
    <name type="scientific">Biomphalaria glabrata</name>
    <name type="common">Bloodfluke planorb</name>
    <name type="synonym">Freshwater snail</name>
    <dbReference type="NCBI Taxonomy" id="6526"/>
    <lineage>
        <taxon>Eukaryota</taxon>
        <taxon>Metazoa</taxon>
        <taxon>Spiralia</taxon>
        <taxon>Lophotrochozoa</taxon>
        <taxon>Mollusca</taxon>
        <taxon>Gastropoda</taxon>
        <taxon>Heterobranchia</taxon>
        <taxon>Euthyneura</taxon>
        <taxon>Panpulmonata</taxon>
        <taxon>Hygrophila</taxon>
        <taxon>Lymnaeoidea</taxon>
        <taxon>Planorbidae</taxon>
        <taxon>Biomphalaria</taxon>
    </lineage>
</organism>
<evidence type="ECO:0000256" key="1">
    <source>
        <dbReference type="SAM" id="Phobius"/>
    </source>
</evidence>
<dbReference type="EnsemblMetazoa" id="BGLB039195-RB">
    <property type="protein sequence ID" value="BGLB039195-PB"/>
    <property type="gene ID" value="BGLB039195"/>
</dbReference>
<dbReference type="Proteomes" id="UP000076420">
    <property type="component" value="Unassembled WGS sequence"/>
</dbReference>
<dbReference type="GO" id="GO:0042981">
    <property type="term" value="P:regulation of apoptotic process"/>
    <property type="evidence" value="ECO:0007669"/>
    <property type="project" value="InterPro"/>
</dbReference>
<dbReference type="GO" id="GO:0070513">
    <property type="term" value="F:death domain binding"/>
    <property type="evidence" value="ECO:0007669"/>
    <property type="project" value="InterPro"/>
</dbReference>
<evidence type="ECO:0000313" key="4">
    <source>
        <dbReference type="Proteomes" id="UP000076420"/>
    </source>
</evidence>
<protein>
    <recommendedName>
        <fullName evidence="2">CARD domain-containing protein</fullName>
    </recommendedName>
</protein>
<sequence>MGKNITMNKNNIKNINTSHWPSLSFRTILLIHFISMSSNASLHLFNETYDVNCGSYLQSFDVLDQKSCSLSLLTRRTNYTPFDQMDDFKQCSHLKSPQLTTFRYWNITHFKRPAYKLARLHIAPKNDDKLEVSATQNTVTTTRVNNHQINQETNEEHKTYTIIYKDSPATTVLLIIIAVLLVIKVFGNKILHCFSQGGNTVNAPRDNHALQGRLNPEDEQMIQNNYVYLREQIEPLDIIAYLFQEKVLDRDDLEVIRNTLTRTERADTLLRLLLNAGPGNAFAVFMRALENQYGHVVRHIRNNG</sequence>
<evidence type="ECO:0000313" key="3">
    <source>
        <dbReference type="EnsemblMetazoa" id="BGLB039195-PB"/>
    </source>
</evidence>
<dbReference type="PROSITE" id="PS50209">
    <property type="entry name" value="CARD"/>
    <property type="match status" value="1"/>
</dbReference>
<proteinExistence type="predicted"/>
<accession>A0A2C9M6N9</accession>
<dbReference type="VEuPathDB" id="VectorBase:BGLB039195"/>
<feature type="domain" description="CARD" evidence="2">
    <location>
        <begin position="214"/>
        <end position="291"/>
    </location>
</feature>
<dbReference type="AlphaFoldDB" id="A0A2C9M6N9"/>
<keyword evidence="1" id="KW-0812">Transmembrane</keyword>
<dbReference type="SUPFAM" id="SSF47986">
    <property type="entry name" value="DEATH domain"/>
    <property type="match status" value="1"/>
</dbReference>
<dbReference type="Gene3D" id="1.10.533.10">
    <property type="entry name" value="Death Domain, Fas"/>
    <property type="match status" value="1"/>
</dbReference>